<name>A0AAV5F786_ELECO</name>
<evidence type="ECO:0000256" key="3">
    <source>
        <dbReference type="ARBA" id="ARBA00022946"/>
    </source>
</evidence>
<dbReference type="Proteomes" id="UP001054889">
    <property type="component" value="Unassembled WGS sequence"/>
</dbReference>
<protein>
    <submittedName>
        <fullName evidence="4">Uncharacterized protein</fullName>
    </submittedName>
</protein>
<evidence type="ECO:0000256" key="2">
    <source>
        <dbReference type="ARBA" id="ARBA00022472"/>
    </source>
</evidence>
<keyword evidence="5" id="KW-1185">Reference proteome</keyword>
<keyword evidence="2" id="KW-0806">Transcription termination</keyword>
<dbReference type="InterPro" id="IPR038538">
    <property type="entry name" value="MTERF_sf"/>
</dbReference>
<keyword evidence="3" id="KW-0809">Transit peptide</keyword>
<sequence length="217" mass="23965">MCPELISVPAATVAAALRFLTEEAGVAPDDLPRVLRRRPRLLVSPVAARLRPTLYFLRALGVPDLHRRADLLSFSVEEKLLPRIEFLESLGLHPRAARSVARRFPALFGYGVDGNMRPKAEYLMGPMGRDAEELFDFPEYFSYALATRIAPRHEACAARGVRMPLPTMLRPGDAKFQAALASCVGSTPPKRMSPLWYAAWVDDVDQAGAPVNELLIA</sequence>
<comment type="similarity">
    <text evidence="1">Belongs to the mTERF family.</text>
</comment>
<dbReference type="AlphaFoldDB" id="A0AAV5F786"/>
<dbReference type="GO" id="GO:0006353">
    <property type="term" value="P:DNA-templated transcription termination"/>
    <property type="evidence" value="ECO:0007669"/>
    <property type="project" value="UniProtKB-KW"/>
</dbReference>
<dbReference type="PANTHER" id="PTHR13068">
    <property type="entry name" value="CGI-12 PROTEIN-RELATED"/>
    <property type="match status" value="1"/>
</dbReference>
<reference evidence="4" key="2">
    <citation type="submission" date="2021-12" db="EMBL/GenBank/DDBJ databases">
        <title>Resequencing data analysis of finger millet.</title>
        <authorList>
            <person name="Hatakeyama M."/>
            <person name="Aluri S."/>
            <person name="Balachadran M.T."/>
            <person name="Sivarajan S.R."/>
            <person name="Poveda L."/>
            <person name="Shimizu-Inatsugi R."/>
            <person name="Schlapbach R."/>
            <person name="Sreeman S.M."/>
            <person name="Shimizu K.K."/>
        </authorList>
    </citation>
    <scope>NUCLEOTIDE SEQUENCE</scope>
</reference>
<dbReference type="Gene3D" id="1.25.70.10">
    <property type="entry name" value="Transcription termination factor 3, mitochondrial"/>
    <property type="match status" value="1"/>
</dbReference>
<evidence type="ECO:0000313" key="4">
    <source>
        <dbReference type="EMBL" id="GJN31529.1"/>
    </source>
</evidence>
<dbReference type="PANTHER" id="PTHR13068:SF46">
    <property type="entry name" value="OS03G0360600 PROTEIN"/>
    <property type="match status" value="1"/>
</dbReference>
<gene>
    <name evidence="4" type="primary">gb19940</name>
    <name evidence="4" type="ORF">PR202_gb19940</name>
</gene>
<comment type="caution">
    <text evidence="4">The sequence shown here is derived from an EMBL/GenBank/DDBJ whole genome shotgun (WGS) entry which is preliminary data.</text>
</comment>
<accession>A0AAV5F786</accession>
<dbReference type="SMART" id="SM00733">
    <property type="entry name" value="Mterf"/>
    <property type="match status" value="4"/>
</dbReference>
<evidence type="ECO:0000256" key="1">
    <source>
        <dbReference type="ARBA" id="ARBA00007692"/>
    </source>
</evidence>
<dbReference type="InterPro" id="IPR003690">
    <property type="entry name" value="MTERF"/>
</dbReference>
<keyword evidence="2" id="KW-0805">Transcription regulation</keyword>
<keyword evidence="2" id="KW-0804">Transcription</keyword>
<evidence type="ECO:0000313" key="5">
    <source>
        <dbReference type="Proteomes" id="UP001054889"/>
    </source>
</evidence>
<organism evidence="4 5">
    <name type="scientific">Eleusine coracana subsp. coracana</name>
    <dbReference type="NCBI Taxonomy" id="191504"/>
    <lineage>
        <taxon>Eukaryota</taxon>
        <taxon>Viridiplantae</taxon>
        <taxon>Streptophyta</taxon>
        <taxon>Embryophyta</taxon>
        <taxon>Tracheophyta</taxon>
        <taxon>Spermatophyta</taxon>
        <taxon>Magnoliopsida</taxon>
        <taxon>Liliopsida</taxon>
        <taxon>Poales</taxon>
        <taxon>Poaceae</taxon>
        <taxon>PACMAD clade</taxon>
        <taxon>Chloridoideae</taxon>
        <taxon>Cynodonteae</taxon>
        <taxon>Eleusininae</taxon>
        <taxon>Eleusine</taxon>
    </lineage>
</organism>
<reference evidence="4" key="1">
    <citation type="journal article" date="2018" name="DNA Res.">
        <title>Multiple hybrid de novo genome assembly of finger millet, an orphan allotetraploid crop.</title>
        <authorList>
            <person name="Hatakeyama M."/>
            <person name="Aluri S."/>
            <person name="Balachadran M.T."/>
            <person name="Sivarajan S.R."/>
            <person name="Patrignani A."/>
            <person name="Gruter S."/>
            <person name="Poveda L."/>
            <person name="Shimizu-Inatsugi R."/>
            <person name="Baeten J."/>
            <person name="Francoijs K.J."/>
            <person name="Nataraja K.N."/>
            <person name="Reddy Y.A.N."/>
            <person name="Phadnis S."/>
            <person name="Ravikumar R.L."/>
            <person name="Schlapbach R."/>
            <person name="Sreeman S.M."/>
            <person name="Shimizu K.K."/>
        </authorList>
    </citation>
    <scope>NUCLEOTIDE SEQUENCE</scope>
</reference>
<dbReference type="EMBL" id="BQKI01000082">
    <property type="protein sequence ID" value="GJN31529.1"/>
    <property type="molecule type" value="Genomic_DNA"/>
</dbReference>
<dbReference type="GO" id="GO:0003676">
    <property type="term" value="F:nucleic acid binding"/>
    <property type="evidence" value="ECO:0007669"/>
    <property type="project" value="InterPro"/>
</dbReference>
<dbReference type="Pfam" id="PF02536">
    <property type="entry name" value="mTERF"/>
    <property type="match status" value="1"/>
</dbReference>
<proteinExistence type="inferred from homology"/>